<dbReference type="SUPFAM" id="SSF102588">
    <property type="entry name" value="LmbE-like"/>
    <property type="match status" value="1"/>
</dbReference>
<dbReference type="Gene3D" id="3.40.50.10320">
    <property type="entry name" value="LmbE-like"/>
    <property type="match status" value="1"/>
</dbReference>
<accession>A0A4R3N096</accession>
<dbReference type="PANTHER" id="PTHR43685">
    <property type="entry name" value="GLYCOSYLTRANSFERASE"/>
    <property type="match status" value="1"/>
</dbReference>
<evidence type="ECO:0000313" key="3">
    <source>
        <dbReference type="Proteomes" id="UP000295717"/>
    </source>
</evidence>
<dbReference type="InterPro" id="IPR029044">
    <property type="entry name" value="Nucleotide-diphossugar_trans"/>
</dbReference>
<dbReference type="Gene3D" id="3.90.550.10">
    <property type="entry name" value="Spore Coat Polysaccharide Biosynthesis Protein SpsA, Chain A"/>
    <property type="match status" value="1"/>
</dbReference>
<dbReference type="InterPro" id="IPR001173">
    <property type="entry name" value="Glyco_trans_2-like"/>
</dbReference>
<dbReference type="SUPFAM" id="SSF53756">
    <property type="entry name" value="UDP-Glycosyltransferase/glycogen phosphorylase"/>
    <property type="match status" value="1"/>
</dbReference>
<dbReference type="InterPro" id="IPR050834">
    <property type="entry name" value="Glycosyltransf_2"/>
</dbReference>
<dbReference type="GO" id="GO:0016740">
    <property type="term" value="F:transferase activity"/>
    <property type="evidence" value="ECO:0007669"/>
    <property type="project" value="UniProtKB-KW"/>
</dbReference>
<keyword evidence="3" id="KW-1185">Reference proteome</keyword>
<proteinExistence type="predicted"/>
<protein>
    <submittedName>
        <fullName evidence="2">Glycosyltransferase involved in cell wall biosynthesis</fullName>
    </submittedName>
</protein>
<comment type="caution">
    <text evidence="2">The sequence shown here is derived from an EMBL/GenBank/DDBJ whole genome shotgun (WGS) entry which is preliminary data.</text>
</comment>
<dbReference type="Pfam" id="PF02585">
    <property type="entry name" value="PIG-L"/>
    <property type="match status" value="1"/>
</dbReference>
<name>A0A4R3N096_9GAMM</name>
<dbReference type="SUPFAM" id="SSF53448">
    <property type="entry name" value="Nucleotide-diphospho-sugar transferases"/>
    <property type="match status" value="1"/>
</dbReference>
<keyword evidence="2" id="KW-0808">Transferase</keyword>
<dbReference type="Gene3D" id="3.40.50.2000">
    <property type="entry name" value="Glycogen Phosphorylase B"/>
    <property type="match status" value="1"/>
</dbReference>
<dbReference type="EMBL" id="SMAO01000003">
    <property type="protein sequence ID" value="TCT22175.1"/>
    <property type="molecule type" value="Genomic_DNA"/>
</dbReference>
<evidence type="ECO:0000259" key="1">
    <source>
        <dbReference type="Pfam" id="PF00535"/>
    </source>
</evidence>
<dbReference type="InterPro" id="IPR003737">
    <property type="entry name" value="GlcNAc_PI_deacetylase-related"/>
</dbReference>
<dbReference type="PANTHER" id="PTHR43685:SF11">
    <property type="entry name" value="GLYCOSYLTRANSFERASE TAGX-RELATED"/>
    <property type="match status" value="1"/>
</dbReference>
<dbReference type="Pfam" id="PF13692">
    <property type="entry name" value="Glyco_trans_1_4"/>
    <property type="match status" value="1"/>
</dbReference>
<gene>
    <name evidence="2" type="ORF">EDC35_103274</name>
</gene>
<dbReference type="Pfam" id="PF00535">
    <property type="entry name" value="Glycos_transf_2"/>
    <property type="match status" value="1"/>
</dbReference>
<dbReference type="InterPro" id="IPR024078">
    <property type="entry name" value="LmbE-like_dom_sf"/>
</dbReference>
<feature type="domain" description="Glycosyltransferase 2-like" evidence="1">
    <location>
        <begin position="254"/>
        <end position="376"/>
    </location>
</feature>
<organism evidence="2 3">
    <name type="scientific">Thiobaca trueperi</name>
    <dbReference type="NCBI Taxonomy" id="127458"/>
    <lineage>
        <taxon>Bacteria</taxon>
        <taxon>Pseudomonadati</taxon>
        <taxon>Pseudomonadota</taxon>
        <taxon>Gammaproteobacteria</taxon>
        <taxon>Chromatiales</taxon>
        <taxon>Chromatiaceae</taxon>
        <taxon>Thiobaca</taxon>
    </lineage>
</organism>
<dbReference type="Proteomes" id="UP000295717">
    <property type="component" value="Unassembled WGS sequence"/>
</dbReference>
<dbReference type="RefSeq" id="WP_132976574.1">
    <property type="nucleotide sequence ID" value="NZ_SMAO01000003.1"/>
</dbReference>
<evidence type="ECO:0000313" key="2">
    <source>
        <dbReference type="EMBL" id="TCT22175.1"/>
    </source>
</evidence>
<dbReference type="OrthoDB" id="9807209at2"/>
<reference evidence="2 3" key="1">
    <citation type="submission" date="2019-03" db="EMBL/GenBank/DDBJ databases">
        <title>Genomic Encyclopedia of Type Strains, Phase IV (KMG-IV): sequencing the most valuable type-strain genomes for metagenomic binning, comparative biology and taxonomic classification.</title>
        <authorList>
            <person name="Goeker M."/>
        </authorList>
    </citation>
    <scope>NUCLEOTIDE SEQUENCE [LARGE SCALE GENOMIC DNA]</scope>
    <source>
        <strain evidence="2 3">DSM 13587</strain>
    </source>
</reference>
<sequence length="1281" mass="141077">MTSLDNSLIPHNPVLVLGDGPVIALVAQPGDEAFGCGGALARHVQAGDQVVVVVASGNETSSVEIPSITESRACATCLGYDDIRFWSVSSAHLAYDEGSVRRVMQLIAEIDAALLYAPFPEDPDPVRARWGLIARESVRRAAGRCCLAAYEIGVPLTPNRLLDITATLERKQQAMACFQSRLTTPLDQQTLALNRVRTFNLPASIAAAEGYWLAASAEIPDCLPGLAARPFRRAFQPTIAPGSLVSVVIRSAGRATLDEALDSIAAQTYRHVEVILVDVTGCMALTLPDWCGEFPLRRVSTGAPLGRGAAANVGLAAASGEFVIFLDDDDWFLPEHLAGLVEAIKTADGASAAYAGVECRTQGADGERRVLHVFNESHDPVRLLVENYLPIHAVLFSRHLLGDDLRFDEALHVYEDWDFWIQLSALTDLVHVNAVTAVYRIAQSSGFGIRHADPAVEHGRAALFAKWRSRWSLEQLMVIADYAKHRSMYLELRERGERDVMQMSDLYKQFDRVRTDLEQSQVQFALLSAEKGALDEQVRSLRERILANEGYCRAAESERDASRKWLGLLGIEQLDDVLKCRDDLARYRAFQGRMRSLGEWVVRPFRGPRRAFKRATLKMVAPLSRSTSHLWHLVLIIQAFGPLAVLRALRSRLGSPGTSRSNPSLADLWQVIELESIALPSSHPRPLVSILIDLGIQSLDLRYLLEGLAKTPNAPPIEVLLLCPREHPVAALLQTRLQQMRIVQIDDTKGFAARLSAVLAQCKADWLLLTVNASLHPVDWLTRLLDAGRDAQATGTAAGAVCSKVIGTDGWLVQAGILRTHDGKLLHLGAGGDPQAPEYNYLREVDAASDVCLLLNQEAVRQALAASVSPVDTFGLMHLFEGMRSRGWSVLYQPEVTATVVSPEPCVPALLETSRKRLLVLDAVMPTPDQDSGSLRMTSLLEIFLDLGWHVTFVPSNLELCAPYGPYLRRRGIEVLYRPLVGSIPTFLEQRGNSFDLVILSRHYVATAFLDVVHLHAPQAWVWFDTVDLHYLREQREAKLRGDPVALKQAIECKRQEIDLMRRSDLTLVVSPVERDLLATEAPDVRVEILSNIHSLHPTETPFAARDAIVFIGGFNHTPNVDAVEYYVNDILPLVRAQLGPVPTYLIGSRPPQEVLALDAPDQGLHVTGYVEDVTPFFARARLSIAPLRYGAGVKGKINMSMAYGVPTVATPCAGEGMFLRPETDILIGEDAAAFAAAVVRLYRDQTLWESIAANGLANIETHFSRQTAQVILKRLLSERF</sequence>